<dbReference type="RefSeq" id="XP_033392237.1">
    <property type="nucleotide sequence ID" value="XM_033545399.1"/>
</dbReference>
<dbReference type="EMBL" id="ML995518">
    <property type="protein sequence ID" value="KAF2136519.1"/>
    <property type="molecule type" value="Genomic_DNA"/>
</dbReference>
<organism evidence="2 3">
    <name type="scientific">Aplosporella prunicola CBS 121167</name>
    <dbReference type="NCBI Taxonomy" id="1176127"/>
    <lineage>
        <taxon>Eukaryota</taxon>
        <taxon>Fungi</taxon>
        <taxon>Dikarya</taxon>
        <taxon>Ascomycota</taxon>
        <taxon>Pezizomycotina</taxon>
        <taxon>Dothideomycetes</taxon>
        <taxon>Dothideomycetes incertae sedis</taxon>
        <taxon>Botryosphaeriales</taxon>
        <taxon>Aplosporellaceae</taxon>
        <taxon>Aplosporella</taxon>
    </lineage>
</organism>
<evidence type="ECO:0000313" key="2">
    <source>
        <dbReference type="EMBL" id="KAF2136519.1"/>
    </source>
</evidence>
<proteinExistence type="predicted"/>
<dbReference type="AlphaFoldDB" id="A0A6A6AX58"/>
<dbReference type="InterPro" id="IPR010730">
    <property type="entry name" value="HET"/>
</dbReference>
<name>A0A6A6AX58_9PEZI</name>
<keyword evidence="3" id="KW-1185">Reference proteome</keyword>
<accession>A0A6A6AX58</accession>
<evidence type="ECO:0000259" key="1">
    <source>
        <dbReference type="Pfam" id="PF06985"/>
    </source>
</evidence>
<dbReference type="GeneID" id="54302905"/>
<gene>
    <name evidence="2" type="ORF">K452DRAFT_343063</name>
</gene>
<reference evidence="2" key="1">
    <citation type="journal article" date="2020" name="Stud. Mycol.">
        <title>101 Dothideomycetes genomes: a test case for predicting lifestyles and emergence of pathogens.</title>
        <authorList>
            <person name="Haridas S."/>
            <person name="Albert R."/>
            <person name="Binder M."/>
            <person name="Bloem J."/>
            <person name="Labutti K."/>
            <person name="Salamov A."/>
            <person name="Andreopoulos B."/>
            <person name="Baker S."/>
            <person name="Barry K."/>
            <person name="Bills G."/>
            <person name="Bluhm B."/>
            <person name="Cannon C."/>
            <person name="Castanera R."/>
            <person name="Culley D."/>
            <person name="Daum C."/>
            <person name="Ezra D."/>
            <person name="Gonzalez J."/>
            <person name="Henrissat B."/>
            <person name="Kuo A."/>
            <person name="Liang C."/>
            <person name="Lipzen A."/>
            <person name="Lutzoni F."/>
            <person name="Magnuson J."/>
            <person name="Mondo S."/>
            <person name="Nolan M."/>
            <person name="Ohm R."/>
            <person name="Pangilinan J."/>
            <person name="Park H.-J."/>
            <person name="Ramirez L."/>
            <person name="Alfaro M."/>
            <person name="Sun H."/>
            <person name="Tritt A."/>
            <person name="Yoshinaga Y."/>
            <person name="Zwiers L.-H."/>
            <person name="Turgeon B."/>
            <person name="Goodwin S."/>
            <person name="Spatafora J."/>
            <person name="Crous P."/>
            <person name="Grigoriev I."/>
        </authorList>
    </citation>
    <scope>NUCLEOTIDE SEQUENCE</scope>
    <source>
        <strain evidence="2">CBS 121167</strain>
    </source>
</reference>
<dbReference type="Proteomes" id="UP000799438">
    <property type="component" value="Unassembled WGS sequence"/>
</dbReference>
<protein>
    <recommendedName>
        <fullName evidence="1">Heterokaryon incompatibility domain-containing protein</fullName>
    </recommendedName>
</protein>
<sequence length="295" mass="33293">MLQQIHECIQKHADCKNEMNPVLPTRLLDIGTEKEPKVKLYETAGERRKYAALTHRWGKKILITTTKSTLAARKTAIAWSELSPTFQDAIKVTRMLDLRYLWIDSLCIIQDDADDWQVEASKMADIYEKAYVTISANTTTSSLLSPSTTPTLLEGIVGKTPADHLLASRAWCFQERLLATRLLHFTDAELVFECKAGCRCECESPHRNSTSAKQTTYLKNLYAGIVRPEYVARLHIAEDPWEGWKLVVGPYARKELTQPSDVLPALAGMAARMQSERLGRYVAGLWEAYLADGLF</sequence>
<dbReference type="PANTHER" id="PTHR33112:SF16">
    <property type="entry name" value="HETEROKARYON INCOMPATIBILITY DOMAIN-CONTAINING PROTEIN"/>
    <property type="match status" value="1"/>
</dbReference>
<dbReference type="Pfam" id="PF06985">
    <property type="entry name" value="HET"/>
    <property type="match status" value="1"/>
</dbReference>
<dbReference type="OrthoDB" id="5362512at2759"/>
<evidence type="ECO:0000313" key="3">
    <source>
        <dbReference type="Proteomes" id="UP000799438"/>
    </source>
</evidence>
<dbReference type="PANTHER" id="PTHR33112">
    <property type="entry name" value="DOMAIN PROTEIN, PUTATIVE-RELATED"/>
    <property type="match status" value="1"/>
</dbReference>
<feature type="domain" description="Heterokaryon incompatibility" evidence="1">
    <location>
        <begin position="50"/>
        <end position="141"/>
    </location>
</feature>